<evidence type="ECO:0000256" key="1">
    <source>
        <dbReference type="ARBA" id="ARBA00006525"/>
    </source>
</evidence>
<dbReference type="RefSeq" id="WP_146398565.1">
    <property type="nucleotide sequence ID" value="NZ_SJPQ01000001.1"/>
</dbReference>
<dbReference type="InterPro" id="IPR057666">
    <property type="entry name" value="DrpA_SLOG"/>
</dbReference>
<dbReference type="Pfam" id="PF02481">
    <property type="entry name" value="DNA_processg_A"/>
    <property type="match status" value="1"/>
</dbReference>
<proteinExistence type="inferred from homology"/>
<gene>
    <name evidence="4" type="ORF">Mal64_15130</name>
</gene>
<evidence type="ECO:0000259" key="2">
    <source>
        <dbReference type="Pfam" id="PF02481"/>
    </source>
</evidence>
<accession>A0A5C5ZU59</accession>
<dbReference type="Pfam" id="PF14520">
    <property type="entry name" value="HHH_5"/>
    <property type="match status" value="1"/>
</dbReference>
<dbReference type="PANTHER" id="PTHR43022">
    <property type="entry name" value="PROTEIN SMF"/>
    <property type="match status" value="1"/>
</dbReference>
<dbReference type="InterPro" id="IPR003488">
    <property type="entry name" value="DprA"/>
</dbReference>
<feature type="domain" description="DprA winged helix" evidence="3">
    <location>
        <begin position="312"/>
        <end position="363"/>
    </location>
</feature>
<comment type="similarity">
    <text evidence="1">Belongs to the DprA/Smf family.</text>
</comment>
<dbReference type="Pfam" id="PF17782">
    <property type="entry name" value="WHD_DprA"/>
    <property type="match status" value="1"/>
</dbReference>
<dbReference type="EMBL" id="SJPQ01000001">
    <property type="protein sequence ID" value="TWT91114.1"/>
    <property type="molecule type" value="Genomic_DNA"/>
</dbReference>
<organism evidence="4 5">
    <name type="scientific">Pseudobythopirellula maris</name>
    <dbReference type="NCBI Taxonomy" id="2527991"/>
    <lineage>
        <taxon>Bacteria</taxon>
        <taxon>Pseudomonadati</taxon>
        <taxon>Planctomycetota</taxon>
        <taxon>Planctomycetia</taxon>
        <taxon>Pirellulales</taxon>
        <taxon>Lacipirellulaceae</taxon>
        <taxon>Pseudobythopirellula</taxon>
    </lineage>
</organism>
<dbReference type="Gene3D" id="3.40.50.450">
    <property type="match status" value="1"/>
</dbReference>
<dbReference type="AlphaFoldDB" id="A0A5C5ZU59"/>
<reference evidence="4 5" key="1">
    <citation type="submission" date="2019-02" db="EMBL/GenBank/DDBJ databases">
        <title>Deep-cultivation of Planctomycetes and their phenomic and genomic characterization uncovers novel biology.</title>
        <authorList>
            <person name="Wiegand S."/>
            <person name="Jogler M."/>
            <person name="Boedeker C."/>
            <person name="Pinto D."/>
            <person name="Vollmers J."/>
            <person name="Rivas-Marin E."/>
            <person name="Kohn T."/>
            <person name="Peeters S.H."/>
            <person name="Heuer A."/>
            <person name="Rast P."/>
            <person name="Oberbeckmann S."/>
            <person name="Bunk B."/>
            <person name="Jeske O."/>
            <person name="Meyerdierks A."/>
            <person name="Storesund J.E."/>
            <person name="Kallscheuer N."/>
            <person name="Luecker S."/>
            <person name="Lage O.M."/>
            <person name="Pohl T."/>
            <person name="Merkel B.J."/>
            <person name="Hornburger P."/>
            <person name="Mueller R.-W."/>
            <person name="Bruemmer F."/>
            <person name="Labrenz M."/>
            <person name="Spormann A.M."/>
            <person name="Op Den Camp H."/>
            <person name="Overmann J."/>
            <person name="Amann R."/>
            <person name="Jetten M.S.M."/>
            <person name="Mascher T."/>
            <person name="Medema M.H."/>
            <person name="Devos D.P."/>
            <person name="Kaster A.-K."/>
            <person name="Ovreas L."/>
            <person name="Rohde M."/>
            <person name="Galperin M.Y."/>
            <person name="Jogler C."/>
        </authorList>
    </citation>
    <scope>NUCLEOTIDE SEQUENCE [LARGE SCALE GENOMIC DNA]</scope>
    <source>
        <strain evidence="4 5">Mal64</strain>
    </source>
</reference>
<dbReference type="InterPro" id="IPR041614">
    <property type="entry name" value="DprA_WH"/>
</dbReference>
<dbReference type="InterPro" id="IPR010994">
    <property type="entry name" value="RuvA_2-like"/>
</dbReference>
<dbReference type="PANTHER" id="PTHR43022:SF1">
    <property type="entry name" value="PROTEIN SMF"/>
    <property type="match status" value="1"/>
</dbReference>
<dbReference type="InterPro" id="IPR036388">
    <property type="entry name" value="WH-like_DNA-bd_sf"/>
</dbReference>
<dbReference type="NCBIfam" id="TIGR00732">
    <property type="entry name" value="dprA"/>
    <property type="match status" value="1"/>
</dbReference>
<dbReference type="Proteomes" id="UP000315440">
    <property type="component" value="Unassembled WGS sequence"/>
</dbReference>
<dbReference type="SUPFAM" id="SSF47781">
    <property type="entry name" value="RuvA domain 2-like"/>
    <property type="match status" value="1"/>
</dbReference>
<dbReference type="OrthoDB" id="9785707at2"/>
<protein>
    <submittedName>
        <fullName evidence="4">Uncharacterized protein</fullName>
    </submittedName>
</protein>
<dbReference type="GO" id="GO:0009294">
    <property type="term" value="P:DNA-mediated transformation"/>
    <property type="evidence" value="ECO:0007669"/>
    <property type="project" value="InterPro"/>
</dbReference>
<keyword evidence="5" id="KW-1185">Reference proteome</keyword>
<sequence>MDWPDDLIAEMRLGSTRGLGPRTRSKLLAAFGSAEGALRAAGDELRRVSGVGPKLVQAMAGTIDAAEARRRLDRARELGIEPVVDSDPRYPASLREIPDPPAVLYVRGVLEPADQMAVAVVGTRRPTRYGERATAWVAESLARAGLVVVSGLARGVDGVAHRAALGAGVRTIAVMAGGLHEIYPPEHRRLADEVAAQGALVTESPPGTPPMSGSFPQRNRIISGLSLGVVVVEAAGRSGALITARHATEQGREVFAMPGPFDSPQSVGCHRLIQDGAKLVTSIDDILEELGSLTRPIPGEGGASTRSVGELKLTDQERLVLQAIEAAPTAIDDVIDRSELPAHRVLATVSMLETRNLIRRVSGALVVRV</sequence>
<dbReference type="Gene3D" id="1.10.10.10">
    <property type="entry name" value="Winged helix-like DNA-binding domain superfamily/Winged helix DNA-binding domain"/>
    <property type="match status" value="1"/>
</dbReference>
<evidence type="ECO:0000259" key="3">
    <source>
        <dbReference type="Pfam" id="PF17782"/>
    </source>
</evidence>
<evidence type="ECO:0000313" key="5">
    <source>
        <dbReference type="Proteomes" id="UP000315440"/>
    </source>
</evidence>
<name>A0A5C5ZU59_9BACT</name>
<dbReference type="SUPFAM" id="SSF102405">
    <property type="entry name" value="MCP/YpsA-like"/>
    <property type="match status" value="1"/>
</dbReference>
<comment type="caution">
    <text evidence="4">The sequence shown here is derived from an EMBL/GenBank/DDBJ whole genome shotgun (WGS) entry which is preliminary data.</text>
</comment>
<evidence type="ECO:0000313" key="4">
    <source>
        <dbReference type="EMBL" id="TWT91114.1"/>
    </source>
</evidence>
<feature type="domain" description="Smf/DprA SLOG" evidence="2">
    <location>
        <begin position="85"/>
        <end position="290"/>
    </location>
</feature>